<proteinExistence type="predicted"/>
<protein>
    <recommendedName>
        <fullName evidence="3">Helix-turn-helix domain-containing protein</fullName>
    </recommendedName>
</protein>
<gene>
    <name evidence="1" type="ORF">GRI68_11270</name>
</gene>
<dbReference type="Proteomes" id="UP000429229">
    <property type="component" value="Unassembled WGS sequence"/>
</dbReference>
<evidence type="ECO:0008006" key="3">
    <source>
        <dbReference type="Google" id="ProtNLM"/>
    </source>
</evidence>
<comment type="caution">
    <text evidence="1">The sequence shown here is derived from an EMBL/GenBank/DDBJ whole genome shotgun (WGS) entry which is preliminary data.</text>
</comment>
<name>A0A6I4U3T3_9SPHN</name>
<dbReference type="AlphaFoldDB" id="A0A6I4U3T3"/>
<sequence>MLPNGRNNTSRFARLDHRILHSNAYRALSPNDRSLLVELISLYNGENNGSIYLSVRDAAHRMGVADLAAASRSFDTLQALGFIVLTLKHEFRSGSSGQSRARSWRLTWLPGPGRKAPSWEFLEKEPEPQSSARKRMERGLRVLKSYKRGRERGRFPALDSDTLEQFRPIGRARAVLDSDTAKVENGGNQPIGSVRETATHIATPWGECASGYPFGWWRPDWSDSISALTFFAHVGAVAESANQEKGVA</sequence>
<dbReference type="OrthoDB" id="7432735at2"/>
<dbReference type="EMBL" id="WTYR01000001">
    <property type="protein sequence ID" value="MXP10759.1"/>
    <property type="molecule type" value="Genomic_DNA"/>
</dbReference>
<dbReference type="RefSeq" id="WP_160617325.1">
    <property type="nucleotide sequence ID" value="NZ_WTYR01000001.1"/>
</dbReference>
<evidence type="ECO:0000313" key="2">
    <source>
        <dbReference type="Proteomes" id="UP000429229"/>
    </source>
</evidence>
<evidence type="ECO:0000313" key="1">
    <source>
        <dbReference type="EMBL" id="MXP10759.1"/>
    </source>
</evidence>
<keyword evidence="2" id="KW-1185">Reference proteome</keyword>
<organism evidence="1 2">
    <name type="scientific">Alteriqipengyuania halimionae</name>
    <dbReference type="NCBI Taxonomy" id="1926630"/>
    <lineage>
        <taxon>Bacteria</taxon>
        <taxon>Pseudomonadati</taxon>
        <taxon>Pseudomonadota</taxon>
        <taxon>Alphaproteobacteria</taxon>
        <taxon>Sphingomonadales</taxon>
        <taxon>Erythrobacteraceae</taxon>
        <taxon>Alteriqipengyuania</taxon>
    </lineage>
</organism>
<reference evidence="1 2" key="1">
    <citation type="submission" date="2019-12" db="EMBL/GenBank/DDBJ databases">
        <title>Genomic-based taxomic classification of the family Erythrobacteraceae.</title>
        <authorList>
            <person name="Xu L."/>
        </authorList>
    </citation>
    <scope>NUCLEOTIDE SEQUENCE [LARGE SCALE GENOMIC DNA]</scope>
    <source>
        <strain evidence="1 2">LMG 29519</strain>
    </source>
</reference>
<accession>A0A6I4U3T3</accession>